<feature type="domain" description="Glutamyl/glutaminyl-tRNA synthetase class Ib catalytic" evidence="7">
    <location>
        <begin position="175"/>
        <end position="418"/>
    </location>
</feature>
<reference evidence="8 9" key="1">
    <citation type="submission" date="2017-09" db="EMBL/GenBank/DDBJ databases">
        <title>WGS assembly of Aquilegia coerulea Goldsmith.</title>
        <authorList>
            <person name="Hodges S."/>
            <person name="Kramer E."/>
            <person name="Nordborg M."/>
            <person name="Tomkins J."/>
            <person name="Borevitz J."/>
            <person name="Derieg N."/>
            <person name="Yan J."/>
            <person name="Mihaltcheva S."/>
            <person name="Hayes R.D."/>
            <person name="Rokhsar D."/>
        </authorList>
    </citation>
    <scope>NUCLEOTIDE SEQUENCE [LARGE SCALE GENOMIC DNA]</scope>
    <source>
        <strain evidence="9">cv. Goldsmith</strain>
    </source>
</reference>
<dbReference type="InterPro" id="IPR000924">
    <property type="entry name" value="Glu/Gln-tRNA-synth"/>
</dbReference>
<dbReference type="SUPFAM" id="SSF52374">
    <property type="entry name" value="Nucleotidylyl transferase"/>
    <property type="match status" value="1"/>
</dbReference>
<dbReference type="FunFam" id="3.90.800.10:FF:000001">
    <property type="entry name" value="Glutamine--tRNA ligase"/>
    <property type="match status" value="1"/>
</dbReference>
<keyword evidence="1 6" id="KW-0436">Ligase</keyword>
<dbReference type="PANTHER" id="PTHR43097">
    <property type="entry name" value="GLUTAMINE-TRNA LIGASE"/>
    <property type="match status" value="1"/>
</dbReference>
<dbReference type="Gene3D" id="3.90.800.10">
    <property type="entry name" value="Glutamyl-tRNA Synthetase, Domain 3"/>
    <property type="match status" value="1"/>
</dbReference>
<keyword evidence="9" id="KW-1185">Reference proteome</keyword>
<gene>
    <name evidence="8" type="ORF">AQUCO_02900016v1</name>
</gene>
<dbReference type="GO" id="GO:0005829">
    <property type="term" value="C:cytosol"/>
    <property type="evidence" value="ECO:0007669"/>
    <property type="project" value="TreeGrafter"/>
</dbReference>
<dbReference type="InterPro" id="IPR014729">
    <property type="entry name" value="Rossmann-like_a/b/a_fold"/>
</dbReference>
<dbReference type="STRING" id="218851.A0A2G5D2Z4"/>
<evidence type="ECO:0000256" key="3">
    <source>
        <dbReference type="ARBA" id="ARBA00022840"/>
    </source>
</evidence>
<dbReference type="Pfam" id="PF00749">
    <property type="entry name" value="tRNA-synt_1c"/>
    <property type="match status" value="1"/>
</dbReference>
<dbReference type="GO" id="GO:0005524">
    <property type="term" value="F:ATP binding"/>
    <property type="evidence" value="ECO:0007669"/>
    <property type="project" value="UniProtKB-KW"/>
</dbReference>
<keyword evidence="2 6" id="KW-0547">Nucleotide-binding</keyword>
<evidence type="ECO:0000313" key="9">
    <source>
        <dbReference type="Proteomes" id="UP000230069"/>
    </source>
</evidence>
<evidence type="ECO:0000259" key="7">
    <source>
        <dbReference type="Pfam" id="PF00749"/>
    </source>
</evidence>
<keyword evidence="3 6" id="KW-0067">ATP-binding</keyword>
<evidence type="ECO:0000256" key="1">
    <source>
        <dbReference type="ARBA" id="ARBA00022598"/>
    </source>
</evidence>
<dbReference type="GO" id="GO:0017102">
    <property type="term" value="C:methionyl glutamyl tRNA synthetase complex"/>
    <property type="evidence" value="ECO:0007669"/>
    <property type="project" value="TreeGrafter"/>
</dbReference>
<evidence type="ECO:0000256" key="4">
    <source>
        <dbReference type="ARBA" id="ARBA00022917"/>
    </source>
</evidence>
<dbReference type="InterPro" id="IPR036282">
    <property type="entry name" value="Glutathione-S-Trfase_C_sf"/>
</dbReference>
<dbReference type="Gene3D" id="3.40.50.620">
    <property type="entry name" value="HUPs"/>
    <property type="match status" value="1"/>
</dbReference>
<dbReference type="Gene3D" id="1.20.1050.130">
    <property type="match status" value="1"/>
</dbReference>
<accession>A0A2G5D2Z4</accession>
<dbReference type="InParanoid" id="A0A2G5D2Z4"/>
<sequence length="424" mass="49288">MDSTQLIISIVYYHLHLHLHLHLHRLKSLNLIMDDQTIDDNPDAKRHRFKPDDTSDIPNPEEYFSKQAKSFGVHEWIQFSKFFSVDSLFEKACTYVNNHLASRLYLLGGKTMSLADTVLASSLCSTDQKWLSLLQSEKFQYLGRLYRMVSAEYLRRRMFDIRSPGKLPGAKFGEVCLRFSPKPTPLFDIQHVRAALLHLHYAVRYRGKLIICFEDTNPTKGSTEFEANLLKDLKTLGIKCDDVSYTSDYFHQLIKMAESLILRGKAYVDNTPQEQIRKEMFDGIESKCRNHSPEENMELWKEMIAGSDVGCKCYLRGKLDMQHPNNYLRDPVYYLCSPIPHRRTGTQFKVYPTNNFSCPYIDGARAVTHVLWSSLRHKSSPLYYRVLEDMGFSGVQIYEYKLLHVAYTPPSAHQLEWFAHHATH</sequence>
<keyword evidence="4 6" id="KW-0648">Protein biosynthesis</keyword>
<dbReference type="Proteomes" id="UP000230069">
    <property type="component" value="Unassembled WGS sequence"/>
</dbReference>
<proteinExistence type="inferred from homology"/>
<evidence type="ECO:0000256" key="2">
    <source>
        <dbReference type="ARBA" id="ARBA00022741"/>
    </source>
</evidence>
<evidence type="ECO:0000256" key="6">
    <source>
        <dbReference type="RuleBase" id="RU363037"/>
    </source>
</evidence>
<dbReference type="InterPro" id="IPR050132">
    <property type="entry name" value="Gln/Glu-tRNA_Ligase"/>
</dbReference>
<comment type="similarity">
    <text evidence="6">Belongs to the class-I aminoacyl-tRNA synthetase family.</text>
</comment>
<protein>
    <recommendedName>
        <fullName evidence="7">Glutamyl/glutaminyl-tRNA synthetase class Ib catalytic domain-containing protein</fullName>
    </recommendedName>
</protein>
<dbReference type="GO" id="GO:0004818">
    <property type="term" value="F:glutamate-tRNA ligase activity"/>
    <property type="evidence" value="ECO:0007669"/>
    <property type="project" value="TreeGrafter"/>
</dbReference>
<dbReference type="GO" id="GO:0006424">
    <property type="term" value="P:glutamyl-tRNA aminoacylation"/>
    <property type="evidence" value="ECO:0007669"/>
    <property type="project" value="TreeGrafter"/>
</dbReference>
<dbReference type="OrthoDB" id="10250478at2759"/>
<keyword evidence="5 6" id="KW-0030">Aminoacyl-tRNA synthetase</keyword>
<evidence type="ECO:0000313" key="8">
    <source>
        <dbReference type="EMBL" id="PIA37881.1"/>
    </source>
</evidence>
<dbReference type="PRINTS" id="PR00987">
    <property type="entry name" value="TRNASYNTHGLU"/>
</dbReference>
<evidence type="ECO:0000256" key="5">
    <source>
        <dbReference type="ARBA" id="ARBA00023146"/>
    </source>
</evidence>
<dbReference type="SUPFAM" id="SSF47616">
    <property type="entry name" value="GST C-terminal domain-like"/>
    <property type="match status" value="1"/>
</dbReference>
<name>A0A2G5D2Z4_AQUCA</name>
<organism evidence="8 9">
    <name type="scientific">Aquilegia coerulea</name>
    <name type="common">Rocky mountain columbine</name>
    <dbReference type="NCBI Taxonomy" id="218851"/>
    <lineage>
        <taxon>Eukaryota</taxon>
        <taxon>Viridiplantae</taxon>
        <taxon>Streptophyta</taxon>
        <taxon>Embryophyta</taxon>
        <taxon>Tracheophyta</taxon>
        <taxon>Spermatophyta</taxon>
        <taxon>Magnoliopsida</taxon>
        <taxon>Ranunculales</taxon>
        <taxon>Ranunculaceae</taxon>
        <taxon>Thalictroideae</taxon>
        <taxon>Aquilegia</taxon>
    </lineage>
</organism>
<dbReference type="InterPro" id="IPR020058">
    <property type="entry name" value="Glu/Gln-tRNA-synth_Ib_cat-dom"/>
</dbReference>
<dbReference type="AlphaFoldDB" id="A0A2G5D2Z4"/>
<dbReference type="EMBL" id="KZ305046">
    <property type="protein sequence ID" value="PIA37881.1"/>
    <property type="molecule type" value="Genomic_DNA"/>
</dbReference>
<dbReference type="PANTHER" id="PTHR43097:SF5">
    <property type="entry name" value="GLUTAMATE--TRNA LIGASE"/>
    <property type="match status" value="1"/>
</dbReference>